<evidence type="ECO:0000259" key="4">
    <source>
        <dbReference type="Pfam" id="PF00460"/>
    </source>
</evidence>
<evidence type="ECO:0000313" key="7">
    <source>
        <dbReference type="Proteomes" id="UP000181901"/>
    </source>
</evidence>
<sequence length="108" mass="11091">MSDASISALSALSTVQDVTANNIANMNTDGFKASAVSLESGPGGQGVDVASITESTTPGSMVGGVETSNTDLGREMVDMITTSRAFEANTTFIRADEEMTGHLLNMIA</sequence>
<dbReference type="EMBL" id="LKAQ01000004">
    <property type="protein sequence ID" value="OIQ51336.1"/>
    <property type="molecule type" value="Genomic_DNA"/>
</dbReference>
<evidence type="ECO:0000313" key="6">
    <source>
        <dbReference type="EMBL" id="OIQ51336.1"/>
    </source>
</evidence>
<dbReference type="PROSITE" id="PS00588">
    <property type="entry name" value="FLAGELLA_BB_ROD"/>
    <property type="match status" value="1"/>
</dbReference>
<dbReference type="InterPro" id="IPR019776">
    <property type="entry name" value="Flagellar_basal_body_rod_CS"/>
</dbReference>
<evidence type="ECO:0000256" key="3">
    <source>
        <dbReference type="ARBA" id="ARBA00023143"/>
    </source>
</evidence>
<gene>
    <name evidence="6" type="primary">flgC_2</name>
    <name evidence="6" type="ORF">BerOc1_03286</name>
</gene>
<comment type="similarity">
    <text evidence="2">Belongs to the flagella basal body rod proteins family.</text>
</comment>
<evidence type="ECO:0000259" key="5">
    <source>
        <dbReference type="Pfam" id="PF06429"/>
    </source>
</evidence>
<reference evidence="6 7" key="1">
    <citation type="submission" date="2015-09" db="EMBL/GenBank/DDBJ databases">
        <title>Genome of Desulfovibrio dechloracetivorans BerOc1, a mercury methylating strain isolated from highly hydrocarbons and metals contaminated coastal sediments.</title>
        <authorList>
            <person name="Goni Urriza M."/>
            <person name="Gassie C."/>
            <person name="Bouchez O."/>
            <person name="Klopp C."/>
            <person name="Ranchou-Peyruse A."/>
            <person name="Remy G."/>
        </authorList>
    </citation>
    <scope>NUCLEOTIDE SEQUENCE [LARGE SCALE GENOMIC DNA]</scope>
    <source>
        <strain evidence="6 7">BerOc1</strain>
    </source>
</reference>
<dbReference type="InterPro" id="IPR001444">
    <property type="entry name" value="Flag_bb_rod_N"/>
</dbReference>
<protein>
    <submittedName>
        <fullName evidence="6">Flagellar basal-body rod protein FlgC</fullName>
    </submittedName>
</protein>
<dbReference type="GO" id="GO:0009425">
    <property type="term" value="C:bacterial-type flagellum basal body"/>
    <property type="evidence" value="ECO:0007669"/>
    <property type="project" value="UniProtKB-SubCell"/>
</dbReference>
<feature type="domain" description="Flagellar basal-body/hook protein C-terminal" evidence="5">
    <location>
        <begin position="63"/>
        <end position="106"/>
    </location>
</feature>
<comment type="caution">
    <text evidence="6">The sequence shown here is derived from an EMBL/GenBank/DDBJ whole genome shotgun (WGS) entry which is preliminary data.</text>
</comment>
<dbReference type="GO" id="GO:0071978">
    <property type="term" value="P:bacterial-type flagellum-dependent swarming motility"/>
    <property type="evidence" value="ECO:0007669"/>
    <property type="project" value="TreeGrafter"/>
</dbReference>
<dbReference type="InterPro" id="IPR010930">
    <property type="entry name" value="Flg_bb/hook_C_dom"/>
</dbReference>
<dbReference type="OrthoDB" id="7357187at2"/>
<keyword evidence="7" id="KW-1185">Reference proteome</keyword>
<comment type="subcellular location">
    <subcellularLocation>
        <location evidence="1">Bacterial flagellum basal body</location>
    </subcellularLocation>
</comment>
<evidence type="ECO:0000256" key="2">
    <source>
        <dbReference type="ARBA" id="ARBA00009677"/>
    </source>
</evidence>
<keyword evidence="6" id="KW-0282">Flagellum</keyword>
<evidence type="ECO:0000256" key="1">
    <source>
        <dbReference type="ARBA" id="ARBA00004117"/>
    </source>
</evidence>
<organism evidence="6 7">
    <name type="scientific">Pseudodesulfovibrio hydrargyri</name>
    <dbReference type="NCBI Taxonomy" id="2125990"/>
    <lineage>
        <taxon>Bacteria</taxon>
        <taxon>Pseudomonadati</taxon>
        <taxon>Thermodesulfobacteriota</taxon>
        <taxon>Desulfovibrionia</taxon>
        <taxon>Desulfovibrionales</taxon>
        <taxon>Desulfovibrionaceae</taxon>
    </lineage>
</organism>
<dbReference type="PANTHER" id="PTHR30435:SF19">
    <property type="entry name" value="FLAGELLAR BASAL-BODY ROD PROTEIN FLGG"/>
    <property type="match status" value="1"/>
</dbReference>
<dbReference type="AlphaFoldDB" id="A0A1J5N948"/>
<dbReference type="RefSeq" id="WP_071546801.1">
    <property type="nucleotide sequence ID" value="NZ_LKAQ01000004.1"/>
</dbReference>
<dbReference type="Proteomes" id="UP000181901">
    <property type="component" value="Unassembled WGS sequence"/>
</dbReference>
<proteinExistence type="inferred from homology"/>
<dbReference type="Pfam" id="PF06429">
    <property type="entry name" value="Flg_bbr_C"/>
    <property type="match status" value="1"/>
</dbReference>
<keyword evidence="6" id="KW-0969">Cilium</keyword>
<feature type="domain" description="Flagellar basal body rod protein N-terminal" evidence="4">
    <location>
        <begin position="5"/>
        <end position="32"/>
    </location>
</feature>
<dbReference type="Pfam" id="PF00460">
    <property type="entry name" value="Flg_bb_rod"/>
    <property type="match status" value="1"/>
</dbReference>
<dbReference type="PANTHER" id="PTHR30435">
    <property type="entry name" value="FLAGELLAR PROTEIN"/>
    <property type="match status" value="1"/>
</dbReference>
<keyword evidence="3" id="KW-0975">Bacterial flagellum</keyword>
<accession>A0A1J5N948</accession>
<name>A0A1J5N948_9BACT</name>
<keyword evidence="6" id="KW-0966">Cell projection</keyword>